<dbReference type="RefSeq" id="WP_310341394.1">
    <property type="nucleotide sequence ID" value="NZ_JAVDXQ010000001.1"/>
</dbReference>
<gene>
    <name evidence="2" type="ORF">J2X16_000563</name>
</gene>
<sequence length="233" mass="25761">MVPTVETRRNPSLNTFACPSLALDSGFGGLEGDALELVERRYADRGLRVTRERYNSRDQDGDIVCTARDGDDIVGTLSVRFDGGGGLHADLLFAAELADWRADGVRLCEFGGLAVDKHSHDPRRVLAQIFHLGYLHAHRRAGCDRLVIEVNPRHVPFYRRCLGLVPHTAARHNPRVKAPAVLMSIDFATVREQIALWGGRPESLGSARSLYPLAWDEATEATMLAQLPGWRAN</sequence>
<dbReference type="Gene3D" id="3.40.630.30">
    <property type="match status" value="1"/>
</dbReference>
<dbReference type="EMBL" id="JAVDXQ010000001">
    <property type="protein sequence ID" value="MDR7295242.1"/>
    <property type="molecule type" value="Genomic_DNA"/>
</dbReference>
<proteinExistence type="predicted"/>
<name>A0ABU1Z3Q1_9BURK</name>
<keyword evidence="3" id="KW-1185">Reference proteome</keyword>
<dbReference type="Pfam" id="PF21926">
    <property type="entry name" value="FeeM"/>
    <property type="match status" value="1"/>
</dbReference>
<comment type="caution">
    <text evidence="2">The sequence shown here is derived from an EMBL/GenBank/DDBJ whole genome shotgun (WGS) entry which is preliminary data.</text>
</comment>
<evidence type="ECO:0000259" key="1">
    <source>
        <dbReference type="Pfam" id="PF21926"/>
    </source>
</evidence>
<dbReference type="Proteomes" id="UP001180536">
    <property type="component" value="Unassembled WGS sequence"/>
</dbReference>
<reference evidence="2 3" key="1">
    <citation type="submission" date="2023-07" db="EMBL/GenBank/DDBJ databases">
        <title>Sorghum-associated microbial communities from plants grown in Nebraska, USA.</title>
        <authorList>
            <person name="Schachtman D."/>
        </authorList>
    </citation>
    <scope>NUCLEOTIDE SEQUENCE [LARGE SCALE GENOMIC DNA]</scope>
    <source>
        <strain evidence="2 3">BE310</strain>
    </source>
</reference>
<dbReference type="SUPFAM" id="SSF55729">
    <property type="entry name" value="Acyl-CoA N-acyltransferases (Nat)"/>
    <property type="match status" value="1"/>
</dbReference>
<accession>A0ABU1Z3Q1</accession>
<evidence type="ECO:0000313" key="2">
    <source>
        <dbReference type="EMBL" id="MDR7295242.1"/>
    </source>
</evidence>
<dbReference type="InterPro" id="IPR016181">
    <property type="entry name" value="Acyl_CoA_acyltransferase"/>
</dbReference>
<dbReference type="InterPro" id="IPR054597">
    <property type="entry name" value="FeeM_cat"/>
</dbReference>
<organism evidence="2 3">
    <name type="scientific">Pelomonas aquatica</name>
    <dbReference type="NCBI Taxonomy" id="431058"/>
    <lineage>
        <taxon>Bacteria</taxon>
        <taxon>Pseudomonadati</taxon>
        <taxon>Pseudomonadota</taxon>
        <taxon>Betaproteobacteria</taxon>
        <taxon>Burkholderiales</taxon>
        <taxon>Sphaerotilaceae</taxon>
        <taxon>Roseateles</taxon>
    </lineage>
</organism>
<feature type="domain" description="N-acyl amino acid synthase FeeM catalytic core" evidence="1">
    <location>
        <begin position="33"/>
        <end position="186"/>
    </location>
</feature>
<evidence type="ECO:0000313" key="3">
    <source>
        <dbReference type="Proteomes" id="UP001180536"/>
    </source>
</evidence>
<protein>
    <recommendedName>
        <fullName evidence="1">N-acyl amino acid synthase FeeM catalytic core domain-containing protein</fullName>
    </recommendedName>
</protein>